<comment type="caution">
    <text evidence="1">The sequence shown here is derived from an EMBL/GenBank/DDBJ whole genome shotgun (WGS) entry which is preliminary data.</text>
</comment>
<organism evidence="1 2">
    <name type="scientific">Plectonema cf. radiosum LEGE 06105</name>
    <dbReference type="NCBI Taxonomy" id="945769"/>
    <lineage>
        <taxon>Bacteria</taxon>
        <taxon>Bacillati</taxon>
        <taxon>Cyanobacteriota</taxon>
        <taxon>Cyanophyceae</taxon>
        <taxon>Oscillatoriophycideae</taxon>
        <taxon>Oscillatoriales</taxon>
        <taxon>Microcoleaceae</taxon>
        <taxon>Plectonema</taxon>
    </lineage>
</organism>
<evidence type="ECO:0000313" key="1">
    <source>
        <dbReference type="EMBL" id="MBE9215397.1"/>
    </source>
</evidence>
<name>A0A8J7K613_9CYAN</name>
<protein>
    <submittedName>
        <fullName evidence="1">Uncharacterized protein</fullName>
    </submittedName>
</protein>
<proteinExistence type="predicted"/>
<keyword evidence="2" id="KW-1185">Reference proteome</keyword>
<dbReference type="Proteomes" id="UP000620559">
    <property type="component" value="Unassembled WGS sequence"/>
</dbReference>
<reference evidence="1" key="1">
    <citation type="submission" date="2020-10" db="EMBL/GenBank/DDBJ databases">
        <authorList>
            <person name="Castelo-Branco R."/>
            <person name="Eusebio N."/>
            <person name="Adriana R."/>
            <person name="Vieira A."/>
            <person name="Brugerolle De Fraissinette N."/>
            <person name="Rezende De Castro R."/>
            <person name="Schneider M.P."/>
            <person name="Vasconcelos V."/>
            <person name="Leao P.N."/>
        </authorList>
    </citation>
    <scope>NUCLEOTIDE SEQUENCE</scope>
    <source>
        <strain evidence="1">LEGE 06105</strain>
    </source>
</reference>
<accession>A0A8J7K613</accession>
<evidence type="ECO:0000313" key="2">
    <source>
        <dbReference type="Proteomes" id="UP000620559"/>
    </source>
</evidence>
<dbReference type="AlphaFoldDB" id="A0A8J7K613"/>
<dbReference type="RefSeq" id="WP_193923460.1">
    <property type="nucleotide sequence ID" value="NZ_JADEWL010000098.1"/>
</dbReference>
<sequence>MKPWNWILTSLVLVTSVSLPKAEAKNVLETETNQAESTFSVSVNDNQLTTEQPILIALNDIYWGPDQDFQIRMPGSIQENEQRLLMSWSDTTQTAYMIVNTDLPVETPYLSAEQTREILQTSMRGQMTTTGQIIRSTNLEIDGYPGLELLVQHSDGKTGQYQGFIVKGRMYVIGAITEGELTTEAVNFFDSFGVYPERVR</sequence>
<dbReference type="EMBL" id="JADEWL010000098">
    <property type="protein sequence ID" value="MBE9215397.1"/>
    <property type="molecule type" value="Genomic_DNA"/>
</dbReference>
<gene>
    <name evidence="1" type="ORF">IQ247_22485</name>
</gene>